<gene>
    <name evidence="2" type="ORF">FGLOB1_8493</name>
</gene>
<reference evidence="2 3" key="1">
    <citation type="submission" date="2020-05" db="EMBL/GenBank/DDBJ databases">
        <title>Identification and distribution of gene clusters putatively required for synthesis of sphingolipid metabolism inhibitors in phylogenetically diverse species of the filamentous fungus Fusarium.</title>
        <authorList>
            <person name="Kim H.-S."/>
            <person name="Busman M."/>
            <person name="Brown D.W."/>
            <person name="Divon H."/>
            <person name="Uhlig S."/>
            <person name="Proctor R.H."/>
        </authorList>
    </citation>
    <scope>NUCLEOTIDE SEQUENCE [LARGE SCALE GENOMIC DNA]</scope>
    <source>
        <strain evidence="2 3">NRRL 26131</strain>
    </source>
</reference>
<protein>
    <recommendedName>
        <fullName evidence="1">Carboxylesterase type B domain-containing protein</fullName>
    </recommendedName>
</protein>
<dbReference type="PANTHER" id="PTHR45237">
    <property type="entry name" value="POSSIBLE PARA-NITROBENZYL ESTERASE"/>
    <property type="match status" value="1"/>
</dbReference>
<organism evidence="2 3">
    <name type="scientific">Fusarium globosum</name>
    <dbReference type="NCBI Taxonomy" id="78864"/>
    <lineage>
        <taxon>Eukaryota</taxon>
        <taxon>Fungi</taxon>
        <taxon>Dikarya</taxon>
        <taxon>Ascomycota</taxon>
        <taxon>Pezizomycotina</taxon>
        <taxon>Sordariomycetes</taxon>
        <taxon>Hypocreomycetidae</taxon>
        <taxon>Hypocreales</taxon>
        <taxon>Nectriaceae</taxon>
        <taxon>Fusarium</taxon>
        <taxon>Fusarium fujikuroi species complex</taxon>
    </lineage>
</organism>
<keyword evidence="3" id="KW-1185">Reference proteome</keyword>
<evidence type="ECO:0000313" key="2">
    <source>
        <dbReference type="EMBL" id="KAF5704506.1"/>
    </source>
</evidence>
<proteinExistence type="predicted"/>
<dbReference type="Gene3D" id="3.40.50.1820">
    <property type="entry name" value="alpha/beta hydrolase"/>
    <property type="match status" value="1"/>
</dbReference>
<accession>A0A8H5Y3J6</accession>
<evidence type="ECO:0000259" key="1">
    <source>
        <dbReference type="Pfam" id="PF00135"/>
    </source>
</evidence>
<dbReference type="Pfam" id="PF00135">
    <property type="entry name" value="COesterase"/>
    <property type="match status" value="1"/>
</dbReference>
<evidence type="ECO:0000313" key="3">
    <source>
        <dbReference type="Proteomes" id="UP000532311"/>
    </source>
</evidence>
<feature type="domain" description="Carboxylesterase type B" evidence="1">
    <location>
        <begin position="14"/>
        <end position="120"/>
    </location>
</feature>
<dbReference type="EMBL" id="JAAQPF010000367">
    <property type="protein sequence ID" value="KAF5704506.1"/>
    <property type="molecule type" value="Genomic_DNA"/>
</dbReference>
<dbReference type="InterPro" id="IPR002018">
    <property type="entry name" value="CarbesteraseB"/>
</dbReference>
<dbReference type="Proteomes" id="UP000532311">
    <property type="component" value="Unassembled WGS sequence"/>
</dbReference>
<dbReference type="AlphaFoldDB" id="A0A8H5Y3J6"/>
<comment type="caution">
    <text evidence="2">The sequence shown here is derived from an EMBL/GenBank/DDBJ whole genome shotgun (WGS) entry which is preliminary data.</text>
</comment>
<dbReference type="PANTHER" id="PTHR45237:SF2">
    <property type="entry name" value="POSSIBLE PARA-NITROBENZYL ESTERASE"/>
    <property type="match status" value="1"/>
</dbReference>
<sequence>MSLGERRDQGAVAWSSSEDCLTLAVWAPSYANKSSQLPVALFVAGGGGLSGGINVPSQLPEQWVSRSQEHIVVAINYLVNIFGDSKSRALQETSMTLLDVRASVEWVHKNIEYIGGARDNALISWVQIEEFINRYDKSGVNFANYIPDERYIFSNKSDRYAKNLIAREPAIRSTTATELEPSPNFTHTAEVARAFDCNYSNINPGPRLGAYHWTDLVMIFGAYVKMVGDTPQAEGRNICYYAGLLSLLSQERGRHGVYCRLGGL</sequence>
<name>A0A8H5Y3J6_9HYPO</name>
<dbReference type="SUPFAM" id="SSF53474">
    <property type="entry name" value="alpha/beta-Hydrolases"/>
    <property type="match status" value="1"/>
</dbReference>
<dbReference type="InterPro" id="IPR029058">
    <property type="entry name" value="AB_hydrolase_fold"/>
</dbReference>